<organism evidence="1 2">
    <name type="scientific">Pleurodeles waltl</name>
    <name type="common">Iberian ribbed newt</name>
    <dbReference type="NCBI Taxonomy" id="8319"/>
    <lineage>
        <taxon>Eukaryota</taxon>
        <taxon>Metazoa</taxon>
        <taxon>Chordata</taxon>
        <taxon>Craniata</taxon>
        <taxon>Vertebrata</taxon>
        <taxon>Euteleostomi</taxon>
        <taxon>Amphibia</taxon>
        <taxon>Batrachia</taxon>
        <taxon>Caudata</taxon>
        <taxon>Salamandroidea</taxon>
        <taxon>Salamandridae</taxon>
        <taxon>Pleurodelinae</taxon>
        <taxon>Pleurodeles</taxon>
    </lineage>
</organism>
<gene>
    <name evidence="1" type="ORF">NDU88_002767</name>
</gene>
<comment type="caution">
    <text evidence="1">The sequence shown here is derived from an EMBL/GenBank/DDBJ whole genome shotgun (WGS) entry which is preliminary data.</text>
</comment>
<accession>A0AAV7P7W7</accession>
<keyword evidence="2" id="KW-1185">Reference proteome</keyword>
<dbReference type="EMBL" id="JANPWB010000011">
    <property type="protein sequence ID" value="KAJ1124306.1"/>
    <property type="molecule type" value="Genomic_DNA"/>
</dbReference>
<sequence length="72" mass="7731">MKGGRQLGLRCGAMPCWSCAKHGEEQCVLPSGGKAAAAAPVRLGQSRRGEERRLAAFLLQKGVRRPGSLKER</sequence>
<evidence type="ECO:0000313" key="1">
    <source>
        <dbReference type="EMBL" id="KAJ1124306.1"/>
    </source>
</evidence>
<dbReference type="Proteomes" id="UP001066276">
    <property type="component" value="Chromosome 7"/>
</dbReference>
<proteinExistence type="predicted"/>
<evidence type="ECO:0000313" key="2">
    <source>
        <dbReference type="Proteomes" id="UP001066276"/>
    </source>
</evidence>
<dbReference type="AlphaFoldDB" id="A0AAV7P7W7"/>
<protein>
    <submittedName>
        <fullName evidence="1">Uncharacterized protein</fullName>
    </submittedName>
</protein>
<reference evidence="1" key="1">
    <citation type="journal article" date="2022" name="bioRxiv">
        <title>Sequencing and chromosome-scale assembly of the giantPleurodeles waltlgenome.</title>
        <authorList>
            <person name="Brown T."/>
            <person name="Elewa A."/>
            <person name="Iarovenko S."/>
            <person name="Subramanian E."/>
            <person name="Araus A.J."/>
            <person name="Petzold A."/>
            <person name="Susuki M."/>
            <person name="Suzuki K.-i.T."/>
            <person name="Hayashi T."/>
            <person name="Toyoda A."/>
            <person name="Oliveira C."/>
            <person name="Osipova E."/>
            <person name="Leigh N.D."/>
            <person name="Simon A."/>
            <person name="Yun M.H."/>
        </authorList>
    </citation>
    <scope>NUCLEOTIDE SEQUENCE</scope>
    <source>
        <strain evidence="1">20211129_DDA</strain>
        <tissue evidence="1">Liver</tissue>
    </source>
</reference>
<name>A0AAV7P7W7_PLEWA</name>